<evidence type="ECO:0000256" key="7">
    <source>
        <dbReference type="ARBA" id="ARBA00023136"/>
    </source>
</evidence>
<sequence>MKKTNYMNANILTKFAGFYALAVLMLWIKTYTVQAHEFSLGIDSVLQQFLLVLNPLGSAMLFLGVAFFFKGRKKYFALIGIDLLMSFLLYANVLFYRFFNDFLTLPTLTQTQNFGDVSGSVTSLLKPHDILYFADLLLLAVLLASRFVKMDMAAVPRRKAAALMFLSLAISSFNLGLAESDRPQLLTRGFDRNYIVKYLGMYNYTIYDAVQSTKSTAQRAFADSNDVTEVINFTKSNHAKPNEKYFGAGEGMNVIYLHLESIQNFLIDYKLHGEEVTPFLNSLTSDQNTMYFDNFYHQTAQGKTADAEFMLENSLYGLPQGSAFTTKGTNTYQAAPAILGQNGYTSAVFHGNSGSFWNRDEIYKSFGFDQFFDSSYYDMTAPQAEYGLMDKPFFEQSMDHLQSLKQPFYTKFITVTHHYPYKMDQAEATIAPHTTGDKSVDNYFQTARYADEALEQFFEDLKEAGLYDNSIIIMYGDHYGISENHNKAMEEVLGHEVDDFVSQGLQRVPLFIRVPGMEGGVNHEYGGQIDLLPTVLHLLGIENKDNIQFGTDLLSEEHDEIVPFRNGDFASPEITSTGGKFYDSKTGELLDENRLEEAEKYKLNVEQKLKLSDKVVNGDLLRFYTPEGFEPVDRSKYQYKLNESAENQNADAEEADKEQITEDQIEEENSSKAE</sequence>
<feature type="transmembrane region" description="Helical" evidence="13">
    <location>
        <begin position="160"/>
        <end position="178"/>
    </location>
</feature>
<dbReference type="SUPFAM" id="SSF53649">
    <property type="entry name" value="Alkaline phosphatase-like"/>
    <property type="match status" value="1"/>
</dbReference>
<dbReference type="GO" id="GO:0005886">
    <property type="term" value="C:plasma membrane"/>
    <property type="evidence" value="ECO:0007669"/>
    <property type="project" value="UniProtKB-SubCell"/>
</dbReference>
<evidence type="ECO:0000256" key="2">
    <source>
        <dbReference type="ARBA" id="ARBA00004936"/>
    </source>
</evidence>
<name>U5LDW6_9BACI</name>
<feature type="region of interest" description="Disordered" evidence="12">
    <location>
        <begin position="640"/>
        <end position="674"/>
    </location>
</feature>
<comment type="similarity">
    <text evidence="3 8">Belongs to the LTA synthase family.</text>
</comment>
<feature type="domain" description="Sulfatase N-terminal" evidence="14">
    <location>
        <begin position="253"/>
        <end position="541"/>
    </location>
</feature>
<reference evidence="15 16" key="1">
    <citation type="submission" date="2013-07" db="EMBL/GenBank/DDBJ databases">
        <title>Complete genome sequence of Bacillus infantis NRRL B-14911 that has potential to induce cardiac disease by antigenic mimicry.</title>
        <authorList>
            <person name="Massilamany C."/>
            <person name="Smith T.P.L."/>
            <person name="Loy J.D."/>
            <person name="Barletta R."/>
            <person name="Reddy J."/>
        </authorList>
    </citation>
    <scope>NUCLEOTIDE SEQUENCE [LARGE SCALE GENOMIC DNA]</scope>
    <source>
        <strain evidence="15 16">NRRL B-14911</strain>
    </source>
</reference>
<dbReference type="AlphaFoldDB" id="U5LDW6"/>
<feature type="transmembrane region" description="Helical" evidence="13">
    <location>
        <begin position="12"/>
        <end position="28"/>
    </location>
</feature>
<dbReference type="PANTHER" id="PTHR47371">
    <property type="entry name" value="LIPOTEICHOIC ACID SYNTHASE"/>
    <property type="match status" value="1"/>
</dbReference>
<feature type="transmembrane region" description="Helical" evidence="13">
    <location>
        <begin position="48"/>
        <end position="69"/>
    </location>
</feature>
<evidence type="ECO:0000256" key="9">
    <source>
        <dbReference type="PIRSR" id="PIRSR005091-1"/>
    </source>
</evidence>
<dbReference type="Proteomes" id="UP000017805">
    <property type="component" value="Chromosome"/>
</dbReference>
<gene>
    <name evidence="15" type="ORF">N288_14310</name>
</gene>
<keyword evidence="10" id="KW-0464">Manganese</keyword>
<feature type="transmembrane region" description="Helical" evidence="13">
    <location>
        <begin position="76"/>
        <end position="99"/>
    </location>
</feature>
<dbReference type="Pfam" id="PF00884">
    <property type="entry name" value="Sulfatase"/>
    <property type="match status" value="1"/>
</dbReference>
<comment type="pathway">
    <text evidence="2">Cell wall biogenesis; lipoteichoic acid biosynthesis.</text>
</comment>
<dbReference type="STRING" id="1367477.N288_14310"/>
<proteinExistence type="inferred from homology"/>
<dbReference type="Gene3D" id="3.40.720.10">
    <property type="entry name" value="Alkaline Phosphatase, subunit A"/>
    <property type="match status" value="1"/>
</dbReference>
<dbReference type="Gene3D" id="3.30.1120.170">
    <property type="match status" value="1"/>
</dbReference>
<evidence type="ECO:0000256" key="5">
    <source>
        <dbReference type="ARBA" id="ARBA00022692"/>
    </source>
</evidence>
<evidence type="ECO:0000256" key="10">
    <source>
        <dbReference type="PIRSR" id="PIRSR005091-2"/>
    </source>
</evidence>
<dbReference type="PANTHER" id="PTHR47371:SF3">
    <property type="entry name" value="PHOSPHOGLYCEROL TRANSFERASE I"/>
    <property type="match status" value="1"/>
</dbReference>
<evidence type="ECO:0000256" key="11">
    <source>
        <dbReference type="PIRSR" id="PIRSR005091-3"/>
    </source>
</evidence>
<keyword evidence="6 13" id="KW-1133">Transmembrane helix</keyword>
<comment type="subcellular location">
    <subcellularLocation>
        <location evidence="1">Cell membrane</location>
        <topology evidence="1">Multi-pass membrane protein</topology>
    </subcellularLocation>
</comment>
<keyword evidence="4 8" id="KW-1003">Cell membrane</keyword>
<feature type="transmembrane region" description="Helical" evidence="13">
    <location>
        <begin position="130"/>
        <end position="148"/>
    </location>
</feature>
<evidence type="ECO:0000313" key="16">
    <source>
        <dbReference type="Proteomes" id="UP000017805"/>
    </source>
</evidence>
<keyword evidence="7 8" id="KW-0472">Membrane</keyword>
<keyword evidence="5 13" id="KW-0812">Transmembrane</keyword>
<organism evidence="15 16">
    <name type="scientific">Bacillus infantis NRRL B-14911</name>
    <dbReference type="NCBI Taxonomy" id="1367477"/>
    <lineage>
        <taxon>Bacteria</taxon>
        <taxon>Bacillati</taxon>
        <taxon>Bacillota</taxon>
        <taxon>Bacilli</taxon>
        <taxon>Bacillales</taxon>
        <taxon>Bacillaceae</taxon>
        <taxon>Bacillus</taxon>
    </lineage>
</organism>
<feature type="binding site" evidence="11">
    <location>
        <position position="260"/>
    </location>
    <ligand>
        <name>Mn(2+)</name>
        <dbReference type="ChEBI" id="CHEBI:29035"/>
    </ligand>
</feature>
<feature type="binding site" evidence="11">
    <location>
        <position position="478"/>
    </location>
    <ligand>
        <name>Mn(2+)</name>
        <dbReference type="ChEBI" id="CHEBI:29035"/>
    </ligand>
</feature>
<dbReference type="HOGENOM" id="CLU_021310_0_0_9"/>
<dbReference type="InterPro" id="IPR050448">
    <property type="entry name" value="OpgB/LTA_synthase_biosynth"/>
</dbReference>
<dbReference type="InterPro" id="IPR000917">
    <property type="entry name" value="Sulfatase_N"/>
</dbReference>
<dbReference type="KEGG" id="bif:N288_14310"/>
<dbReference type="PATRIC" id="fig|1367477.3.peg.2825"/>
<evidence type="ECO:0000256" key="13">
    <source>
        <dbReference type="SAM" id="Phobius"/>
    </source>
</evidence>
<feature type="binding site" evidence="10">
    <location>
        <position position="418"/>
    </location>
    <ligand>
        <name>substrate</name>
    </ligand>
</feature>
<dbReference type="InterPro" id="IPR012160">
    <property type="entry name" value="LtaS-like"/>
</dbReference>
<evidence type="ECO:0000313" key="15">
    <source>
        <dbReference type="EMBL" id="AGX04762.1"/>
    </source>
</evidence>
<feature type="binding site" evidence="11">
    <location>
        <position position="477"/>
    </location>
    <ligand>
        <name>Mn(2+)</name>
        <dbReference type="ChEBI" id="CHEBI:29035"/>
    </ligand>
</feature>
<evidence type="ECO:0000256" key="3">
    <source>
        <dbReference type="ARBA" id="ARBA00009983"/>
    </source>
</evidence>
<keyword evidence="10" id="KW-0479">Metal-binding</keyword>
<dbReference type="GO" id="GO:0046872">
    <property type="term" value="F:metal ion binding"/>
    <property type="evidence" value="ECO:0007669"/>
    <property type="project" value="UniProtKB-KW"/>
</dbReference>
<dbReference type="PIRSF" id="PIRSF005091">
    <property type="entry name" value="Mmb_sulf_HI1246"/>
    <property type="match status" value="1"/>
</dbReference>
<evidence type="ECO:0000256" key="12">
    <source>
        <dbReference type="SAM" id="MobiDB-lite"/>
    </source>
</evidence>
<evidence type="ECO:0000256" key="4">
    <source>
        <dbReference type="ARBA" id="ARBA00022475"/>
    </source>
</evidence>
<evidence type="ECO:0000256" key="8">
    <source>
        <dbReference type="PIRNR" id="PIRNR005091"/>
    </source>
</evidence>
<feature type="compositionally biased region" description="Acidic residues" evidence="12">
    <location>
        <begin position="651"/>
        <end position="668"/>
    </location>
</feature>
<keyword evidence="16" id="KW-1185">Reference proteome</keyword>
<evidence type="ECO:0000256" key="1">
    <source>
        <dbReference type="ARBA" id="ARBA00004651"/>
    </source>
</evidence>
<evidence type="ECO:0000259" key="14">
    <source>
        <dbReference type="Pfam" id="PF00884"/>
    </source>
</evidence>
<dbReference type="InterPro" id="IPR017850">
    <property type="entry name" value="Alkaline_phosphatase_core_sf"/>
</dbReference>
<feature type="active site" evidence="9">
    <location>
        <position position="304"/>
    </location>
</feature>
<protein>
    <submittedName>
        <fullName evidence="15">Glycerol phosphate lipoteichoic acid synthase</fullName>
    </submittedName>
</protein>
<dbReference type="EMBL" id="CP006643">
    <property type="protein sequence ID" value="AGX04762.1"/>
    <property type="molecule type" value="Genomic_DNA"/>
</dbReference>
<dbReference type="CDD" id="cd16015">
    <property type="entry name" value="LTA_synthase"/>
    <property type="match status" value="1"/>
</dbReference>
<evidence type="ECO:0000256" key="6">
    <source>
        <dbReference type="ARBA" id="ARBA00022989"/>
    </source>
</evidence>
<feature type="binding site" evidence="11">
    <location>
        <position position="304"/>
    </location>
    <ligand>
        <name>Mn(2+)</name>
        <dbReference type="ChEBI" id="CHEBI:29035"/>
    </ligand>
</feature>
<accession>U5LDW6</accession>